<feature type="transmembrane region" description="Helical" evidence="1">
    <location>
        <begin position="277"/>
        <end position="298"/>
    </location>
</feature>
<protein>
    <submittedName>
        <fullName evidence="2">Uncharacterized protein</fullName>
    </submittedName>
</protein>
<reference evidence="2" key="1">
    <citation type="submission" date="2009-07" db="EMBL/GenBank/DDBJ databases">
        <title>Complete sequence of Geobacter sp. M21.</title>
        <authorList>
            <consortium name="US DOE Joint Genome Institute"/>
            <person name="Lucas S."/>
            <person name="Copeland A."/>
            <person name="Lapidus A."/>
            <person name="Glavina del Rio T."/>
            <person name="Dalin E."/>
            <person name="Tice H."/>
            <person name="Bruce D."/>
            <person name="Goodwin L."/>
            <person name="Pitluck S."/>
            <person name="Saunders E."/>
            <person name="Brettin T."/>
            <person name="Detter J.C."/>
            <person name="Han C."/>
            <person name="Larimer F."/>
            <person name="Land M."/>
            <person name="Hauser L."/>
            <person name="Kyrpides N."/>
            <person name="Ovchinnikova G."/>
            <person name="Lovley D."/>
        </authorList>
    </citation>
    <scope>NUCLEOTIDE SEQUENCE [LARGE SCALE GENOMIC DNA]</scope>
    <source>
        <strain evidence="2">M21</strain>
    </source>
</reference>
<dbReference type="EMBL" id="CP001661">
    <property type="protein sequence ID" value="ACT19580.1"/>
    <property type="molecule type" value="Genomic_DNA"/>
</dbReference>
<dbReference type="AlphaFoldDB" id="C6E628"/>
<evidence type="ECO:0000256" key="1">
    <source>
        <dbReference type="SAM" id="Phobius"/>
    </source>
</evidence>
<dbReference type="KEGG" id="gem:GM21_3559"/>
<evidence type="ECO:0000313" key="2">
    <source>
        <dbReference type="EMBL" id="ACT19580.1"/>
    </source>
</evidence>
<dbReference type="OrthoDB" id="9825068at2"/>
<feature type="transmembrane region" description="Helical" evidence="1">
    <location>
        <begin position="73"/>
        <end position="93"/>
    </location>
</feature>
<accession>C6E628</accession>
<keyword evidence="1" id="KW-0812">Transmembrane</keyword>
<organism evidence="2">
    <name type="scientific">Geobacter sp. (strain M21)</name>
    <dbReference type="NCBI Taxonomy" id="443144"/>
    <lineage>
        <taxon>Bacteria</taxon>
        <taxon>Pseudomonadati</taxon>
        <taxon>Thermodesulfobacteriota</taxon>
        <taxon>Desulfuromonadia</taxon>
        <taxon>Geobacterales</taxon>
        <taxon>Geobacteraceae</taxon>
        <taxon>Geobacter</taxon>
    </lineage>
</organism>
<dbReference type="STRING" id="443144.GM21_3559"/>
<keyword evidence="1" id="KW-1133">Transmembrane helix</keyword>
<feature type="transmembrane region" description="Helical" evidence="1">
    <location>
        <begin position="49"/>
        <end position="66"/>
    </location>
</feature>
<dbReference type="HOGENOM" id="CLU_914532_0_0_7"/>
<name>C6E628_GEOSM</name>
<sequence length="304" mass="33239">MFNLLRHTASPAAGCGLACSLALWYLLLAACEAVKPGWQALDLTSFRVWGFLLILNLVAGVAAAWRDKARLRLSLSLAALLLLIAAAYCYLFQFEGALSLAEGENYEPFPTSFSSGHKGLLAPFPQASFTLTRVEPDGKAGRAVIVQRGAGIEIDRDWRRIGAGEIRFKGSAQGPLVVVSSKEKGELERSYVKIDLEQGKEQSFEFDTLPYQFLLRKEKPKGKEQGLFHLEVRRGKMSLFDGVARLGQKVPVQGIEVAIEGERKFALLEMRTRRGLVVMQAAAALFALAAIMAIAVRIKGVSQG</sequence>
<dbReference type="PROSITE" id="PS51257">
    <property type="entry name" value="PROKAR_LIPOPROTEIN"/>
    <property type="match status" value="1"/>
</dbReference>
<gene>
    <name evidence="2" type="ordered locus">GM21_3559</name>
</gene>
<keyword evidence="1" id="KW-0472">Membrane</keyword>
<proteinExistence type="predicted"/>